<evidence type="ECO:0000256" key="1">
    <source>
        <dbReference type="ARBA" id="ARBA00006763"/>
    </source>
</evidence>
<dbReference type="PANTHER" id="PTHR31223:SF70">
    <property type="entry name" value="LOG FAMILY PROTEIN YJL055W"/>
    <property type="match status" value="1"/>
</dbReference>
<gene>
    <name evidence="3" type="ORF">HW423_06740</name>
</gene>
<evidence type="ECO:0000313" key="3">
    <source>
        <dbReference type="EMBL" id="MBA5729478.1"/>
    </source>
</evidence>
<accession>A0A839A6U8</accession>
<organism evidence="3 4">
    <name type="scientific">Ruoffia halotolerans</name>
    <dbReference type="NCBI Taxonomy" id="2748684"/>
    <lineage>
        <taxon>Bacteria</taxon>
        <taxon>Bacillati</taxon>
        <taxon>Bacillota</taxon>
        <taxon>Bacilli</taxon>
        <taxon>Lactobacillales</taxon>
        <taxon>Aerococcaceae</taxon>
        <taxon>Ruoffia</taxon>
    </lineage>
</organism>
<dbReference type="Pfam" id="PF03641">
    <property type="entry name" value="Lysine_decarbox"/>
    <property type="match status" value="1"/>
</dbReference>
<dbReference type="GO" id="GO:0009691">
    <property type="term" value="P:cytokinin biosynthetic process"/>
    <property type="evidence" value="ECO:0007669"/>
    <property type="project" value="UniProtKB-UniRule"/>
</dbReference>
<dbReference type="NCBIfam" id="TIGR00730">
    <property type="entry name" value="Rossman fold protein, TIGR00730 family"/>
    <property type="match status" value="1"/>
</dbReference>
<dbReference type="InterPro" id="IPR005269">
    <property type="entry name" value="LOG"/>
</dbReference>
<evidence type="ECO:0000256" key="2">
    <source>
        <dbReference type="RuleBase" id="RU363015"/>
    </source>
</evidence>
<sequence length="188" mass="20929">MKIAVYCGAAIGNNKIYEEAAIEFGKWIGKKNHELIYGGGNVGLMGKLADSVIDSGGEVIGVMPDFLIQREIAHIGLSELITVDTMSERKQIMLEKSDLCVALPGGPGTLEEIVEAISWSRVGQSNNPCIFLNINKYYEGIKAFYKHMVDEGFLTYADFERIGFINSFDDIEEFVSNLDELKIRDYSK</sequence>
<protein>
    <recommendedName>
        <fullName evidence="2">Cytokinin riboside 5'-monophosphate phosphoribohydrolase</fullName>
        <ecNumber evidence="2">3.2.2.n1</ecNumber>
    </recommendedName>
</protein>
<comment type="caution">
    <text evidence="3">The sequence shown here is derived from an EMBL/GenBank/DDBJ whole genome shotgun (WGS) entry which is preliminary data.</text>
</comment>
<dbReference type="Gene3D" id="3.40.50.450">
    <property type="match status" value="1"/>
</dbReference>
<dbReference type="EMBL" id="JACAOA010000015">
    <property type="protein sequence ID" value="MBA5729478.1"/>
    <property type="molecule type" value="Genomic_DNA"/>
</dbReference>
<dbReference type="GO" id="GO:0016799">
    <property type="term" value="F:hydrolase activity, hydrolyzing N-glycosyl compounds"/>
    <property type="evidence" value="ECO:0007669"/>
    <property type="project" value="TreeGrafter"/>
</dbReference>
<comment type="similarity">
    <text evidence="1 2">Belongs to the LOG family.</text>
</comment>
<dbReference type="EC" id="3.2.2.n1" evidence="2"/>
<keyword evidence="2" id="KW-0203">Cytokinin biosynthesis</keyword>
<proteinExistence type="inferred from homology"/>
<dbReference type="SUPFAM" id="SSF102405">
    <property type="entry name" value="MCP/YpsA-like"/>
    <property type="match status" value="1"/>
</dbReference>
<name>A0A839A6U8_9LACT</name>
<reference evidence="3 4" key="1">
    <citation type="submission" date="2020-06" db="EMBL/GenBank/DDBJ databases">
        <title>Reclassification of Facklamia ignava, Facklamia soureckii and Facklami tabacinasalis as Falseniella iganva gen. nov., comb. nov., Hutsoniella ignava gen. nov., comb. nov., and Ruoffia tabacinasalis gen. nov., comb. nov and description of Ruoffia haltotolerans sp. nov., isolated from hypersaline Inland Sea of Qatar.</title>
        <authorList>
            <person name="Fotedar R."/>
            <person name="Sankaranarayanan K."/>
            <person name="Lawson P."/>
            <person name="Caldwell M."/>
            <person name="Zeyara A."/>
            <person name="Al Malki A."/>
            <person name="Ali M."/>
        </authorList>
    </citation>
    <scope>NUCLEOTIDE SEQUENCE [LARGE SCALE GENOMIC DNA]</scope>
    <source>
        <strain evidence="3 4">INB8</strain>
    </source>
</reference>
<dbReference type="GO" id="GO:0005829">
    <property type="term" value="C:cytosol"/>
    <property type="evidence" value="ECO:0007669"/>
    <property type="project" value="TreeGrafter"/>
</dbReference>
<dbReference type="AlphaFoldDB" id="A0A839A6U8"/>
<dbReference type="RefSeq" id="WP_218931174.1">
    <property type="nucleotide sequence ID" value="NZ_JACAOA010000015.1"/>
</dbReference>
<dbReference type="Proteomes" id="UP000571018">
    <property type="component" value="Unassembled WGS sequence"/>
</dbReference>
<dbReference type="InterPro" id="IPR031100">
    <property type="entry name" value="LOG_fam"/>
</dbReference>
<dbReference type="PANTHER" id="PTHR31223">
    <property type="entry name" value="LOG FAMILY PROTEIN YJL055W"/>
    <property type="match status" value="1"/>
</dbReference>
<evidence type="ECO:0000313" key="4">
    <source>
        <dbReference type="Proteomes" id="UP000571018"/>
    </source>
</evidence>
<keyword evidence="2" id="KW-0378">Hydrolase</keyword>
<keyword evidence="4" id="KW-1185">Reference proteome</keyword>